<feature type="transmembrane region" description="Helical" evidence="2">
    <location>
        <begin position="82"/>
        <end position="104"/>
    </location>
</feature>
<feature type="region of interest" description="Disordered" evidence="1">
    <location>
        <begin position="137"/>
        <end position="157"/>
    </location>
</feature>
<dbReference type="EMBL" id="HACA01015738">
    <property type="protein sequence ID" value="CDW33099.1"/>
    <property type="molecule type" value="Transcribed_RNA"/>
</dbReference>
<feature type="compositionally biased region" description="Low complexity" evidence="1">
    <location>
        <begin position="137"/>
        <end position="155"/>
    </location>
</feature>
<name>A0A0K2U471_LEPSM</name>
<organism evidence="3">
    <name type="scientific">Lepeophtheirus salmonis</name>
    <name type="common">Salmon louse</name>
    <name type="synonym">Caligus salmonis</name>
    <dbReference type="NCBI Taxonomy" id="72036"/>
    <lineage>
        <taxon>Eukaryota</taxon>
        <taxon>Metazoa</taxon>
        <taxon>Ecdysozoa</taxon>
        <taxon>Arthropoda</taxon>
        <taxon>Crustacea</taxon>
        <taxon>Multicrustacea</taxon>
        <taxon>Hexanauplia</taxon>
        <taxon>Copepoda</taxon>
        <taxon>Siphonostomatoida</taxon>
        <taxon>Caligidae</taxon>
        <taxon>Lepeophtheirus</taxon>
    </lineage>
</organism>
<proteinExistence type="predicted"/>
<keyword evidence="2" id="KW-0472">Membrane</keyword>
<evidence type="ECO:0000256" key="1">
    <source>
        <dbReference type="SAM" id="MobiDB-lite"/>
    </source>
</evidence>
<evidence type="ECO:0000313" key="3">
    <source>
        <dbReference type="EMBL" id="CDW33099.1"/>
    </source>
</evidence>
<protein>
    <submittedName>
        <fullName evidence="3">Uncharacterized protein</fullName>
    </submittedName>
</protein>
<keyword evidence="2" id="KW-1133">Transmembrane helix</keyword>
<sequence>MMARFSKALLTAEGKGSTSLDALASISTMPQITEEERNFESPILSSSTSSQPSSTTSPSPVETPTVVSPSTIKGCYCQMGSVVRALLILFGILSIAGGVGFWVYDQHIADESLFKSVKQDVSDFRHFRNGRAREFNVSVSTNPPSSSSPFPLTTTQEPQEFLTPKSKTTPMPYTIFVTTNPYNDMYYLTTTMSPKVLLTTTMYATGAQTTTNIPGHQSTTTPPESTTFFVEGLTLDIFIWDSTPPTTTTLAETTPRTLDESFTVLATTAIPLTATTETTEARLKVESDSLSISTPMPLISPLYVPNIPTTIKNPSNFRDLNITVSIYDPINFYNNEGKCEHI</sequence>
<keyword evidence="2" id="KW-0812">Transmembrane</keyword>
<evidence type="ECO:0000256" key="2">
    <source>
        <dbReference type="SAM" id="Phobius"/>
    </source>
</evidence>
<feature type="compositionally biased region" description="Low complexity" evidence="1">
    <location>
        <begin position="41"/>
        <end position="66"/>
    </location>
</feature>
<reference evidence="3" key="1">
    <citation type="submission" date="2014-05" db="EMBL/GenBank/DDBJ databases">
        <authorList>
            <person name="Chronopoulou M."/>
        </authorList>
    </citation>
    <scope>NUCLEOTIDE SEQUENCE</scope>
    <source>
        <tissue evidence="3">Whole organism</tissue>
    </source>
</reference>
<feature type="region of interest" description="Disordered" evidence="1">
    <location>
        <begin position="37"/>
        <end position="66"/>
    </location>
</feature>
<accession>A0A0K2U471</accession>
<dbReference type="AlphaFoldDB" id="A0A0K2U471"/>